<feature type="region of interest" description="Disordered" evidence="1">
    <location>
        <begin position="12"/>
        <end position="62"/>
    </location>
</feature>
<dbReference type="Proteomes" id="UP000075260">
    <property type="component" value="Unassembled WGS sequence"/>
</dbReference>
<dbReference type="PANTHER" id="PTHR40050">
    <property type="entry name" value="INNER SPORE COAT PROTEIN H"/>
    <property type="match status" value="1"/>
</dbReference>
<proteinExistence type="predicted"/>
<feature type="compositionally biased region" description="Gly residues" evidence="1">
    <location>
        <begin position="23"/>
        <end position="34"/>
    </location>
</feature>
<name>A0A150QKS7_SORCE</name>
<evidence type="ECO:0000256" key="1">
    <source>
        <dbReference type="SAM" id="MobiDB-lite"/>
    </source>
</evidence>
<dbReference type="InterPro" id="IPR014867">
    <property type="entry name" value="Spore_coat_CotH_CotH2/3/7"/>
</dbReference>
<organism evidence="2 3">
    <name type="scientific">Sorangium cellulosum</name>
    <name type="common">Polyangium cellulosum</name>
    <dbReference type="NCBI Taxonomy" id="56"/>
    <lineage>
        <taxon>Bacteria</taxon>
        <taxon>Pseudomonadati</taxon>
        <taxon>Myxococcota</taxon>
        <taxon>Polyangia</taxon>
        <taxon>Polyangiales</taxon>
        <taxon>Polyangiaceae</taxon>
        <taxon>Sorangium</taxon>
    </lineage>
</organism>
<evidence type="ECO:0000313" key="3">
    <source>
        <dbReference type="Proteomes" id="UP000075260"/>
    </source>
</evidence>
<accession>A0A150QKS7</accession>
<protein>
    <recommendedName>
        <fullName evidence="4">Spore coat protein CotH</fullName>
    </recommendedName>
</protein>
<sequence length="597" mass="62686">MALTMVLGAAACSSDPDQAPSGNAGGGGAGGGAIGASSSGSSSGDGGAPGTSTPDPSDAMFDPDHVLDVAIEMAPEDWEKLRRESRDVSEVLGEGCMDGPRESPYTQFPATVTIDGEALEMSAVRKKGFLGSASLSKPSLKVSFDEYVDGREHAGLKGLTLNNARQDPSLIKTCLAFKVFGDAGLPASRCSFARVTVNGKDLGIYAHVEPVGKRLLKRHFPDDGGNLYEGQISDFRDGWSATYEKKTNEDDPDRSDLDAVTAALLASDAELDAELGEVLDIAAFRRYWATETLIAAWDGYAGNVNNHFVYFDPDSGKMSFLPWGPDMSFDATDPLGPAGRPQSVSAKGAIAHRLYQTPELRALYAEAMAELLDEVWKEDELLLEIDRMEELLAPYVSESAEAVKAGTDAVRSFVSGRRAVISAEIAPTPPTWTYAPPAEGCLTPVATMTGTFSTTWGSLAEMDPFATGTGTLTVTLPEGEPQSSDAMGVASGYDTSMGGGPDFATSGRAQLMVVGSFPDGNVRALFFIVDPEVFAAGKDAPYDWQSAVAFALDVTQPEPVLIGLSGGGEIHFDEASMEPGAPVSGSFTVTVLGGGIF</sequence>
<reference evidence="2 3" key="1">
    <citation type="submission" date="2014-02" db="EMBL/GenBank/DDBJ databases">
        <title>The small core and large imbalanced accessory genome model reveals a collaborative survival strategy of Sorangium cellulosum strains in nature.</title>
        <authorList>
            <person name="Han K."/>
            <person name="Peng R."/>
            <person name="Blom J."/>
            <person name="Li Y.-Z."/>
        </authorList>
    </citation>
    <scope>NUCLEOTIDE SEQUENCE [LARGE SCALE GENOMIC DNA]</scope>
    <source>
        <strain evidence="2 3">So0008-312</strain>
    </source>
</reference>
<gene>
    <name evidence="2" type="ORF">BE15_10615</name>
</gene>
<dbReference type="AlphaFoldDB" id="A0A150QKS7"/>
<dbReference type="Pfam" id="PF08757">
    <property type="entry name" value="CotH"/>
    <property type="match status" value="1"/>
</dbReference>
<evidence type="ECO:0008006" key="4">
    <source>
        <dbReference type="Google" id="ProtNLM"/>
    </source>
</evidence>
<dbReference type="EMBL" id="JEMA01000571">
    <property type="protein sequence ID" value="KYF68442.1"/>
    <property type="molecule type" value="Genomic_DNA"/>
</dbReference>
<comment type="caution">
    <text evidence="2">The sequence shown here is derived from an EMBL/GenBank/DDBJ whole genome shotgun (WGS) entry which is preliminary data.</text>
</comment>
<dbReference type="PANTHER" id="PTHR40050:SF1">
    <property type="entry name" value="INNER SPORE COAT PROTEIN H"/>
    <property type="match status" value="1"/>
</dbReference>
<evidence type="ECO:0000313" key="2">
    <source>
        <dbReference type="EMBL" id="KYF68442.1"/>
    </source>
</evidence>